<evidence type="ECO:0000256" key="2">
    <source>
        <dbReference type="ARBA" id="ARBA00006602"/>
    </source>
</evidence>
<evidence type="ECO:0000259" key="7">
    <source>
        <dbReference type="Pfam" id="PF02108"/>
    </source>
</evidence>
<dbReference type="Pfam" id="PF02108">
    <property type="entry name" value="FliH"/>
    <property type="match status" value="1"/>
</dbReference>
<sequence>MFESAFTPLVVPRVGETPIDVRSEADRARTRGYADGFAEGRRVALDEGRMQQAAQELRAQELQESFLHERGSALRALASAQTALEQRIDALSALSADRIEQFAVQLAESILGAELSDPARSAAHALRRALAQMPADRWTKVAFSVRDAEVLGGDLGAIEQLHGVEFTASDDVDRGGAIVEIEDGAVDTRIDQAMARASAALRGEADLGDPADAQITEVLG</sequence>
<reference evidence="9" key="1">
    <citation type="submission" date="2016-10" db="EMBL/GenBank/DDBJ databases">
        <authorList>
            <person name="Varghese N."/>
            <person name="Submissions S."/>
        </authorList>
    </citation>
    <scope>NUCLEOTIDE SEQUENCE [LARGE SCALE GENOMIC DNA]</scope>
    <source>
        <strain evidence="9">DSM 16089</strain>
    </source>
</reference>
<evidence type="ECO:0000256" key="4">
    <source>
        <dbReference type="ARBA" id="ARBA00022795"/>
    </source>
</evidence>
<name>A0A1H4LKZ3_9MICO</name>
<dbReference type="PANTHER" id="PTHR34982">
    <property type="entry name" value="YOP PROTEINS TRANSLOCATION PROTEIN L"/>
    <property type="match status" value="1"/>
</dbReference>
<evidence type="ECO:0000313" key="8">
    <source>
        <dbReference type="EMBL" id="SEB71226.1"/>
    </source>
</evidence>
<comment type="similarity">
    <text evidence="2">Belongs to the FliH family.</text>
</comment>
<evidence type="ECO:0000313" key="9">
    <source>
        <dbReference type="Proteomes" id="UP000183750"/>
    </source>
</evidence>
<feature type="domain" description="Flagellar assembly protein FliH/Type III secretion system HrpE" evidence="7">
    <location>
        <begin position="74"/>
        <end position="193"/>
    </location>
</feature>
<protein>
    <submittedName>
        <fullName evidence="8">Flagellar assembly protein FliH</fullName>
    </submittedName>
</protein>
<dbReference type="PANTHER" id="PTHR34982:SF1">
    <property type="entry name" value="FLAGELLAR ASSEMBLY PROTEIN FLIH"/>
    <property type="match status" value="1"/>
</dbReference>
<dbReference type="EMBL" id="FNSQ01000005">
    <property type="protein sequence ID" value="SEB71226.1"/>
    <property type="molecule type" value="Genomic_DNA"/>
</dbReference>
<keyword evidence="8" id="KW-0969">Cilium</keyword>
<accession>A0A1H4LKZ3</accession>
<dbReference type="InterPro" id="IPR018035">
    <property type="entry name" value="Flagellar_FliH/T3SS_HrpE"/>
</dbReference>
<dbReference type="AlphaFoldDB" id="A0A1H4LKZ3"/>
<dbReference type="OrthoDB" id="5070771at2"/>
<dbReference type="RefSeq" id="WP_139305261.1">
    <property type="nucleotide sequence ID" value="NZ_FNSQ01000005.1"/>
</dbReference>
<keyword evidence="8" id="KW-0966">Cell projection</keyword>
<dbReference type="GO" id="GO:0044781">
    <property type="term" value="P:bacterial-type flagellum organization"/>
    <property type="evidence" value="ECO:0007669"/>
    <property type="project" value="UniProtKB-KW"/>
</dbReference>
<dbReference type="Proteomes" id="UP000183750">
    <property type="component" value="Unassembled WGS sequence"/>
</dbReference>
<dbReference type="GO" id="GO:0005829">
    <property type="term" value="C:cytosol"/>
    <property type="evidence" value="ECO:0007669"/>
    <property type="project" value="TreeGrafter"/>
</dbReference>
<proteinExistence type="inferred from homology"/>
<evidence type="ECO:0000256" key="5">
    <source>
        <dbReference type="ARBA" id="ARBA00022927"/>
    </source>
</evidence>
<keyword evidence="3" id="KW-0813">Transport</keyword>
<dbReference type="GO" id="GO:0015031">
    <property type="term" value="P:protein transport"/>
    <property type="evidence" value="ECO:0007669"/>
    <property type="project" value="UniProtKB-KW"/>
</dbReference>
<evidence type="ECO:0000256" key="1">
    <source>
        <dbReference type="ARBA" id="ARBA00003041"/>
    </source>
</evidence>
<evidence type="ECO:0000256" key="3">
    <source>
        <dbReference type="ARBA" id="ARBA00022448"/>
    </source>
</evidence>
<evidence type="ECO:0000256" key="6">
    <source>
        <dbReference type="ARBA" id="ARBA00023225"/>
    </source>
</evidence>
<keyword evidence="8" id="KW-0282">Flagellum</keyword>
<comment type="function">
    <text evidence="1">Needed for flagellar regrowth and assembly.</text>
</comment>
<keyword evidence="9" id="KW-1185">Reference proteome</keyword>
<keyword evidence="5" id="KW-0653">Protein transport</keyword>
<keyword evidence="6" id="KW-1006">Bacterial flagellum protein export</keyword>
<gene>
    <name evidence="8" type="ORF">SAMN04489807_1825</name>
</gene>
<keyword evidence="4" id="KW-1005">Bacterial flagellum biogenesis</keyword>
<dbReference type="InterPro" id="IPR051472">
    <property type="entry name" value="T3SS_Stator/FliH"/>
</dbReference>
<organism evidence="8 9">
    <name type="scientific">Microbacterium hydrocarbonoxydans</name>
    <dbReference type="NCBI Taxonomy" id="273678"/>
    <lineage>
        <taxon>Bacteria</taxon>
        <taxon>Bacillati</taxon>
        <taxon>Actinomycetota</taxon>
        <taxon>Actinomycetes</taxon>
        <taxon>Micrococcales</taxon>
        <taxon>Microbacteriaceae</taxon>
        <taxon>Microbacterium</taxon>
    </lineage>
</organism>